<dbReference type="EMBL" id="JBAKBA010000037">
    <property type="protein sequence ID" value="MEL0660257.1"/>
    <property type="molecule type" value="Genomic_DNA"/>
</dbReference>
<keyword evidence="4" id="KW-0328">Glycosyltransferase</keyword>
<evidence type="ECO:0000256" key="3">
    <source>
        <dbReference type="ARBA" id="ARBA00022989"/>
    </source>
</evidence>
<keyword evidence="5" id="KW-1185">Reference proteome</keyword>
<reference evidence="4 5" key="1">
    <citation type="submission" date="2024-02" db="EMBL/GenBank/DDBJ databases">
        <title>Bacteria isolated from the canopy kelp, Nereocystis luetkeana.</title>
        <authorList>
            <person name="Pfister C.A."/>
            <person name="Younker I.T."/>
            <person name="Light S.H."/>
        </authorList>
    </citation>
    <scope>NUCLEOTIDE SEQUENCE [LARGE SCALE GENOMIC DNA]</scope>
    <source>
        <strain evidence="4 5">TI.2.07</strain>
    </source>
</reference>
<keyword evidence="3" id="KW-0472">Membrane</keyword>
<dbReference type="Pfam" id="PF13704">
    <property type="entry name" value="Glyco_tranf_2_4"/>
    <property type="match status" value="1"/>
</dbReference>
<evidence type="ECO:0000313" key="4">
    <source>
        <dbReference type="EMBL" id="MEL0660257.1"/>
    </source>
</evidence>
<organism evidence="4 5">
    <name type="scientific">Psychromonas arctica</name>
    <dbReference type="NCBI Taxonomy" id="168275"/>
    <lineage>
        <taxon>Bacteria</taxon>
        <taxon>Pseudomonadati</taxon>
        <taxon>Pseudomonadota</taxon>
        <taxon>Gammaproteobacteria</taxon>
        <taxon>Alteromonadales</taxon>
        <taxon>Psychromonadaceae</taxon>
        <taxon>Psychromonas</taxon>
    </lineage>
</organism>
<dbReference type="RefSeq" id="WP_341628724.1">
    <property type="nucleotide sequence ID" value="NZ_JBAKBA010000037.1"/>
</dbReference>
<dbReference type="SUPFAM" id="SSF53448">
    <property type="entry name" value="Nucleotide-diphospho-sugar transferases"/>
    <property type="match status" value="1"/>
</dbReference>
<dbReference type="Proteomes" id="UP001366060">
    <property type="component" value="Unassembled WGS sequence"/>
</dbReference>
<gene>
    <name evidence="4" type="ORF">V6255_14055</name>
</gene>
<keyword evidence="2" id="KW-0812">Transmembrane</keyword>
<dbReference type="InterPro" id="IPR029044">
    <property type="entry name" value="Nucleotide-diphossugar_trans"/>
</dbReference>
<dbReference type="Gene3D" id="3.90.550.10">
    <property type="entry name" value="Spore Coat Polysaccharide Biosynthesis Protein SpsA, Chain A"/>
    <property type="match status" value="1"/>
</dbReference>
<comment type="subcellular location">
    <subcellularLocation>
        <location evidence="1">Membrane</location>
        <topology evidence="1">Single-pass membrane protein</topology>
    </subcellularLocation>
</comment>
<dbReference type="CDD" id="cd00761">
    <property type="entry name" value="Glyco_tranf_GTA_type"/>
    <property type="match status" value="1"/>
</dbReference>
<dbReference type="GO" id="GO:0016757">
    <property type="term" value="F:glycosyltransferase activity"/>
    <property type="evidence" value="ECO:0007669"/>
    <property type="project" value="UniProtKB-KW"/>
</dbReference>
<name>A0ABU9HEC2_9GAMM</name>
<accession>A0ABU9HEC2</accession>
<keyword evidence="4" id="KW-0808">Transferase</keyword>
<dbReference type="EC" id="2.4.-.-" evidence="4"/>
<protein>
    <submittedName>
        <fullName evidence="4">Glycosyltransferase family 2 protein</fullName>
        <ecNumber evidence="4">2.4.-.-</ecNumber>
    </submittedName>
</protein>
<keyword evidence="3" id="KW-1133">Transmembrane helix</keyword>
<sequence length="378" mass="43526">MYRLSVGAIIKNESTYILEWIAYHLLVGVEHFYIADNCSDDGQYQLLEALEKLGIITLIHQGNLEKSSAQVAAYNKIIQMSVDKSKLIAFIDGDEFIAINDLKKFNKELDVLISDDQYGAMALNWKTFGSSGKAKYEDKLVIERFLQCGNDQYRGNWTIKTISKPTFVERQLIHHAVLKKGQYKHVSLDKISFENGENEGPRTTDFDYSVAQVNHYVIKSKEEFVLKKMNRGCANRGKDKVKFLQYFDNHDVNDECCYLANSLVDEVSQKVKEITNELDHLGYFSNFDFKFDRAEKNEFSGWVKYKDKMESAKLRVLIDDSEEFFFDADMHRPKLFELSGGIFGKYGFNFKLPRKALKSIVINVVGNHAPPIYIAKIN</sequence>
<evidence type="ECO:0000256" key="2">
    <source>
        <dbReference type="ARBA" id="ARBA00022692"/>
    </source>
</evidence>
<evidence type="ECO:0000313" key="5">
    <source>
        <dbReference type="Proteomes" id="UP001366060"/>
    </source>
</evidence>
<dbReference type="PANTHER" id="PTHR21461:SF69">
    <property type="entry name" value="GLYCOSYLTRANSFERASE FAMILY 92 PROTEIN"/>
    <property type="match status" value="1"/>
</dbReference>
<comment type="caution">
    <text evidence="4">The sequence shown here is derived from an EMBL/GenBank/DDBJ whole genome shotgun (WGS) entry which is preliminary data.</text>
</comment>
<dbReference type="PANTHER" id="PTHR21461">
    <property type="entry name" value="GLYCOSYLTRANSFERASE FAMILY 92 PROTEIN"/>
    <property type="match status" value="1"/>
</dbReference>
<evidence type="ECO:0000256" key="1">
    <source>
        <dbReference type="ARBA" id="ARBA00004167"/>
    </source>
</evidence>
<proteinExistence type="predicted"/>